<dbReference type="OrthoDB" id="5985440at2759"/>
<evidence type="ECO:0000256" key="1">
    <source>
        <dbReference type="SAM" id="Coils"/>
    </source>
</evidence>
<dbReference type="EMBL" id="CAJEWN010002094">
    <property type="protein sequence ID" value="CAD2201872.1"/>
    <property type="molecule type" value="Genomic_DNA"/>
</dbReference>
<dbReference type="AlphaFoldDB" id="A0A6V7VAE6"/>
<proteinExistence type="predicted"/>
<evidence type="ECO:0000313" key="4">
    <source>
        <dbReference type="Proteomes" id="UP000580250"/>
    </source>
</evidence>
<reference evidence="2 4" key="1">
    <citation type="submission" date="2020-08" db="EMBL/GenBank/DDBJ databases">
        <authorList>
            <person name="Koutsovoulos G."/>
            <person name="Danchin GJ E."/>
        </authorList>
    </citation>
    <scope>NUCLEOTIDE SEQUENCE [LARGE SCALE GENOMIC DNA]</scope>
</reference>
<protein>
    <submittedName>
        <fullName evidence="2">Uncharacterized protein</fullName>
    </submittedName>
</protein>
<keyword evidence="1" id="KW-0175">Coiled coil</keyword>
<comment type="caution">
    <text evidence="2">The sequence shown here is derived from an EMBL/GenBank/DDBJ whole genome shotgun (WGS) entry which is preliminary data.</text>
</comment>
<evidence type="ECO:0000313" key="2">
    <source>
        <dbReference type="EMBL" id="CAD2171388.1"/>
    </source>
</evidence>
<organism evidence="2 4">
    <name type="scientific">Meloidogyne enterolobii</name>
    <name type="common">Root-knot nematode worm</name>
    <name type="synonym">Meloidogyne mayaguensis</name>
    <dbReference type="NCBI Taxonomy" id="390850"/>
    <lineage>
        <taxon>Eukaryota</taxon>
        <taxon>Metazoa</taxon>
        <taxon>Ecdysozoa</taxon>
        <taxon>Nematoda</taxon>
        <taxon>Chromadorea</taxon>
        <taxon>Rhabditida</taxon>
        <taxon>Tylenchina</taxon>
        <taxon>Tylenchomorpha</taxon>
        <taxon>Tylenchoidea</taxon>
        <taxon>Meloidogynidae</taxon>
        <taxon>Meloidogyninae</taxon>
        <taxon>Meloidogyne</taxon>
    </lineage>
</organism>
<dbReference type="Proteomes" id="UP000580250">
    <property type="component" value="Unassembled WGS sequence"/>
</dbReference>
<name>A0A6V7VAE6_MELEN</name>
<sequence length="116" mass="13619">MASQNANNANKIVKEIEDKHNNLKEKYSQIVTLLEEKENGNEERNKRAENLRKRSTELLSKIKRSKEEKKSLLQRNDALEVELENYRKTLSQLNTQIDEVSADIDKKMEFHQSCDT</sequence>
<dbReference type="EMBL" id="CAJEWN010000183">
    <property type="protein sequence ID" value="CAD2171388.1"/>
    <property type="molecule type" value="Genomic_DNA"/>
</dbReference>
<evidence type="ECO:0000313" key="3">
    <source>
        <dbReference type="EMBL" id="CAD2201872.1"/>
    </source>
</evidence>
<feature type="coiled-coil region" evidence="1">
    <location>
        <begin position="6"/>
        <end position="103"/>
    </location>
</feature>
<gene>
    <name evidence="2" type="ORF">MENT_LOCUS22869</name>
    <name evidence="3" type="ORF">MENT_LOCUS55461</name>
</gene>
<accession>A0A6V7VAE6</accession>